<reference evidence="6" key="2">
    <citation type="submission" date="2025-09" db="UniProtKB">
        <authorList>
            <consortium name="Ensembl"/>
        </authorList>
    </citation>
    <scope>IDENTIFICATION</scope>
</reference>
<dbReference type="InterPro" id="IPR055320">
    <property type="entry name" value="CEP72-like"/>
</dbReference>
<feature type="coiled-coil region" evidence="4">
    <location>
        <begin position="382"/>
        <end position="453"/>
    </location>
</feature>
<dbReference type="Proteomes" id="UP000694544">
    <property type="component" value="Unplaced"/>
</dbReference>
<evidence type="ECO:0000256" key="4">
    <source>
        <dbReference type="SAM" id="Coils"/>
    </source>
</evidence>
<evidence type="ECO:0000313" key="6">
    <source>
        <dbReference type="Ensembl" id="ENSMMSP00000002341.1"/>
    </source>
</evidence>
<keyword evidence="1" id="KW-0433">Leucine-rich repeat</keyword>
<evidence type="ECO:0000313" key="7">
    <source>
        <dbReference type="Proteomes" id="UP000694544"/>
    </source>
</evidence>
<feature type="region of interest" description="Disordered" evidence="5">
    <location>
        <begin position="476"/>
        <end position="504"/>
    </location>
</feature>
<accession>A0A8C6FFH7</accession>
<organism evidence="6 7">
    <name type="scientific">Moschus moschiferus</name>
    <name type="common">Siberian musk deer</name>
    <name type="synonym">Moschus sibiricus</name>
    <dbReference type="NCBI Taxonomy" id="68415"/>
    <lineage>
        <taxon>Eukaryota</taxon>
        <taxon>Metazoa</taxon>
        <taxon>Chordata</taxon>
        <taxon>Craniata</taxon>
        <taxon>Vertebrata</taxon>
        <taxon>Euteleostomi</taxon>
        <taxon>Mammalia</taxon>
        <taxon>Eutheria</taxon>
        <taxon>Laurasiatheria</taxon>
        <taxon>Artiodactyla</taxon>
        <taxon>Ruminantia</taxon>
        <taxon>Pecora</taxon>
        <taxon>Moschidae</taxon>
        <taxon>Moschus</taxon>
    </lineage>
</organism>
<feature type="compositionally biased region" description="Basic and acidic residues" evidence="5">
    <location>
        <begin position="62"/>
        <end position="73"/>
    </location>
</feature>
<dbReference type="PANTHER" id="PTHR23311">
    <property type="entry name" value="HEAT SHOCK REGULATED 2"/>
    <property type="match status" value="1"/>
</dbReference>
<gene>
    <name evidence="6" type="primary">LRRC36</name>
</gene>
<dbReference type="Ensembl" id="ENSMMST00000002558.1">
    <property type="protein sequence ID" value="ENSMMSP00000002341.1"/>
    <property type="gene ID" value="ENSMMSG00000001751.1"/>
</dbReference>
<protein>
    <submittedName>
        <fullName evidence="6">Leucine rich repeat containing 36</fullName>
    </submittedName>
</protein>
<evidence type="ECO:0000256" key="2">
    <source>
        <dbReference type="ARBA" id="ARBA00022737"/>
    </source>
</evidence>
<keyword evidence="3 4" id="KW-0175">Coiled coil</keyword>
<reference evidence="6" key="1">
    <citation type="submission" date="2025-08" db="UniProtKB">
        <authorList>
            <consortium name="Ensembl"/>
        </authorList>
    </citation>
    <scope>IDENTIFICATION</scope>
</reference>
<dbReference type="AlphaFoldDB" id="A0A8C6FFH7"/>
<name>A0A8C6FFH7_MOSMO</name>
<evidence type="ECO:0000256" key="1">
    <source>
        <dbReference type="ARBA" id="ARBA00022614"/>
    </source>
</evidence>
<dbReference type="PANTHER" id="PTHR23311:SF6">
    <property type="entry name" value="LEUCINE-RICH REPEAT-CONTAINING PROTEIN 36"/>
    <property type="match status" value="1"/>
</dbReference>
<evidence type="ECO:0000256" key="3">
    <source>
        <dbReference type="ARBA" id="ARBA00023054"/>
    </source>
</evidence>
<keyword evidence="2" id="KW-0677">Repeat</keyword>
<proteinExistence type="predicted"/>
<sequence>MLRPRFLPPDDRAVRESERKAAKLHFSQLGNSENFLLEVEKSSREKTVKNCVTNESTASKVSTDHDNRIETDSNKGLFTPFPNREIKDSLTSTSATQGSVIPDQKIDPFLLGTQIQEVARREMPSENNQEDEIRRYSPHQLTVRSPEKMAKEGYRISFLDNKSSGSSPEKDLIPKPDTYQLTHNASLGKRLDVGDSSQIHSYQLPSDVGLENYDSHYSQNLSLHGSIGKRPQRNKNYQEYSTKPSNNVKATTSHSCGDLLTSLSNPDSSTGRLLKLSSDLYAATHFNSDPALVVNVEQQLATSLSDLTQAHGSFPNNSILGDSLRTLLLPTGTSENKQNLTKRSLSPSRRGFRQKENILSTLNTKHGFRDATGSEESLKQKLVRVLEENLILSEKIQRLEESATTSIVSGHPSHTYDDLLRKNQQLNMQVSCLNQELAQLKKLEETVTLLHESQRSLVVTNEYLLQQLNKEQKGYSGKALLPPEKSHHLGRSSPFGKSMLSSSSPVAHDTGQYLIQTVSDSVPEPSLWS</sequence>
<feature type="region of interest" description="Disordered" evidence="5">
    <location>
        <begin position="59"/>
        <end position="83"/>
    </location>
</feature>
<evidence type="ECO:0000256" key="5">
    <source>
        <dbReference type="SAM" id="MobiDB-lite"/>
    </source>
</evidence>
<dbReference type="GeneTree" id="ENSGT00530000063884"/>
<keyword evidence="7" id="KW-1185">Reference proteome</keyword>